<sequence>MSIRLPEYYLQWINAIDVSSSRIYRGQLWHIYGKDKLEENVLIAHSAVKVCDQLYAYINELAKTTRAPMTLEHSKRCVTIAYQDDMLLYYDIAQHHQLFRFTLSTGSIERFGFLQNFLDEVQATG</sequence>
<name>A0A4R1K1W3_9GAMM</name>
<evidence type="ECO:0000313" key="1">
    <source>
        <dbReference type="EMBL" id="TCK57797.1"/>
    </source>
</evidence>
<dbReference type="AlphaFoldDB" id="A0A4R1K1W3"/>
<accession>A0A4R1K1W3</accession>
<organism evidence="1 2">
    <name type="scientific">Celerinatantimonas diazotrophica</name>
    <dbReference type="NCBI Taxonomy" id="412034"/>
    <lineage>
        <taxon>Bacteria</taxon>
        <taxon>Pseudomonadati</taxon>
        <taxon>Pseudomonadota</taxon>
        <taxon>Gammaproteobacteria</taxon>
        <taxon>Celerinatantimonadaceae</taxon>
        <taxon>Celerinatantimonas</taxon>
    </lineage>
</organism>
<proteinExistence type="predicted"/>
<keyword evidence="2" id="KW-1185">Reference proteome</keyword>
<dbReference type="RefSeq" id="WP_131912339.1">
    <property type="nucleotide sequence ID" value="NZ_OU594967.1"/>
</dbReference>
<dbReference type="Proteomes" id="UP000295565">
    <property type="component" value="Unassembled WGS sequence"/>
</dbReference>
<gene>
    <name evidence="1" type="ORF">EV690_1493</name>
</gene>
<reference evidence="1 2" key="1">
    <citation type="submission" date="2019-03" db="EMBL/GenBank/DDBJ databases">
        <title>Genomic Encyclopedia of Type Strains, Phase IV (KMG-IV): sequencing the most valuable type-strain genomes for metagenomic binning, comparative biology and taxonomic classification.</title>
        <authorList>
            <person name="Goeker M."/>
        </authorList>
    </citation>
    <scope>NUCLEOTIDE SEQUENCE [LARGE SCALE GENOMIC DNA]</scope>
    <source>
        <strain evidence="1 2">DSM 18577</strain>
    </source>
</reference>
<comment type="caution">
    <text evidence="1">The sequence shown here is derived from an EMBL/GenBank/DDBJ whole genome shotgun (WGS) entry which is preliminary data.</text>
</comment>
<dbReference type="EMBL" id="SMGD01000012">
    <property type="protein sequence ID" value="TCK57797.1"/>
    <property type="molecule type" value="Genomic_DNA"/>
</dbReference>
<protein>
    <submittedName>
        <fullName evidence="1">Uncharacterized protein</fullName>
    </submittedName>
</protein>
<evidence type="ECO:0000313" key="2">
    <source>
        <dbReference type="Proteomes" id="UP000295565"/>
    </source>
</evidence>